<evidence type="ECO:0000256" key="1">
    <source>
        <dbReference type="SAM" id="MobiDB-lite"/>
    </source>
</evidence>
<feature type="region of interest" description="Disordered" evidence="1">
    <location>
        <begin position="62"/>
        <end position="86"/>
    </location>
</feature>
<feature type="compositionally biased region" description="Acidic residues" evidence="1">
    <location>
        <begin position="69"/>
        <end position="86"/>
    </location>
</feature>
<gene>
    <name evidence="2" type="ORF">TNCV_3108661</name>
</gene>
<organism evidence="2 3">
    <name type="scientific">Trichonephila clavipes</name>
    <name type="common">Golden silk orbweaver</name>
    <name type="synonym">Nephila clavipes</name>
    <dbReference type="NCBI Taxonomy" id="2585209"/>
    <lineage>
        <taxon>Eukaryota</taxon>
        <taxon>Metazoa</taxon>
        <taxon>Ecdysozoa</taxon>
        <taxon>Arthropoda</taxon>
        <taxon>Chelicerata</taxon>
        <taxon>Arachnida</taxon>
        <taxon>Araneae</taxon>
        <taxon>Araneomorphae</taxon>
        <taxon>Entelegynae</taxon>
        <taxon>Araneoidea</taxon>
        <taxon>Nephilidae</taxon>
        <taxon>Trichonephila</taxon>
    </lineage>
</organism>
<dbReference type="AlphaFoldDB" id="A0A8X6V627"/>
<protein>
    <submittedName>
        <fullName evidence="2">Uncharacterized protein</fullName>
    </submittedName>
</protein>
<proteinExistence type="predicted"/>
<name>A0A8X6V627_TRICX</name>
<comment type="caution">
    <text evidence="2">The sequence shown here is derived from an EMBL/GenBank/DDBJ whole genome shotgun (WGS) entry which is preliminary data.</text>
</comment>
<keyword evidence="3" id="KW-1185">Reference proteome</keyword>
<evidence type="ECO:0000313" key="3">
    <source>
        <dbReference type="Proteomes" id="UP000887159"/>
    </source>
</evidence>
<accession>A0A8X6V627</accession>
<evidence type="ECO:0000313" key="2">
    <source>
        <dbReference type="EMBL" id="GFY06187.1"/>
    </source>
</evidence>
<dbReference type="EMBL" id="BMAU01021257">
    <property type="protein sequence ID" value="GFY06187.1"/>
    <property type="molecule type" value="Genomic_DNA"/>
</dbReference>
<reference evidence="2" key="1">
    <citation type="submission" date="2020-08" db="EMBL/GenBank/DDBJ databases">
        <title>Multicomponent nature underlies the extraordinary mechanical properties of spider dragline silk.</title>
        <authorList>
            <person name="Kono N."/>
            <person name="Nakamura H."/>
            <person name="Mori M."/>
            <person name="Yoshida Y."/>
            <person name="Ohtoshi R."/>
            <person name="Malay A.D."/>
            <person name="Moran D.A.P."/>
            <person name="Tomita M."/>
            <person name="Numata K."/>
            <person name="Arakawa K."/>
        </authorList>
    </citation>
    <scope>NUCLEOTIDE SEQUENCE</scope>
</reference>
<dbReference type="Proteomes" id="UP000887159">
    <property type="component" value="Unassembled WGS sequence"/>
</dbReference>
<sequence length="86" mass="9863">MCNSTLGSLTNNNDERQLFMMINCLSVEMTPVDVLGFQECDEEDVEILMAEDCRFQMQKDEEIVTSVQEESDSVDDETDEDEDVKI</sequence>